<evidence type="ECO:0000256" key="4">
    <source>
        <dbReference type="ARBA" id="ARBA00022683"/>
    </source>
</evidence>
<dbReference type="PANTHER" id="PTHR34382">
    <property type="entry name" value="PTS SYSTEM N,N'-DIACETYLCHITOBIOSE-SPECIFIC EIIA COMPONENT"/>
    <property type="match status" value="1"/>
</dbReference>
<feature type="binding site" evidence="6">
    <location>
        <position position="85"/>
    </location>
    <ligand>
        <name>Mg(2+)</name>
        <dbReference type="ChEBI" id="CHEBI:18420"/>
        <note>ligand shared between all trimeric partners</note>
    </ligand>
</feature>
<keyword evidence="6" id="KW-0479">Metal-binding</keyword>
<keyword evidence="3" id="KW-0808">Transferase</keyword>
<comment type="cofactor">
    <cofactor evidence="6">
        <name>Mg(2+)</name>
        <dbReference type="ChEBI" id="CHEBI:18420"/>
    </cofactor>
    <text evidence="6">Binds 1 Mg(2+) ion per trimer.</text>
</comment>
<evidence type="ECO:0000313" key="9">
    <source>
        <dbReference type="Proteomes" id="UP000247612"/>
    </source>
</evidence>
<gene>
    <name evidence="8" type="ORF">DES51_13211</name>
</gene>
<keyword evidence="1" id="KW-0813">Transport</keyword>
<dbReference type="GO" id="GO:0009401">
    <property type="term" value="P:phosphoenolpyruvate-dependent sugar phosphotransferase system"/>
    <property type="evidence" value="ECO:0007669"/>
    <property type="project" value="UniProtKB-KW"/>
</dbReference>
<evidence type="ECO:0000256" key="6">
    <source>
        <dbReference type="PIRSR" id="PIRSR000699-2"/>
    </source>
</evidence>
<dbReference type="Proteomes" id="UP000247612">
    <property type="component" value="Unassembled WGS sequence"/>
</dbReference>
<keyword evidence="9" id="KW-1185">Reference proteome</keyword>
<evidence type="ECO:0000256" key="2">
    <source>
        <dbReference type="ARBA" id="ARBA00022597"/>
    </source>
</evidence>
<dbReference type="PIRSF" id="PIRSF000699">
    <property type="entry name" value="PTS_IILac_III"/>
    <property type="match status" value="1"/>
</dbReference>
<dbReference type="Gene3D" id="1.20.58.80">
    <property type="entry name" value="Phosphotransferase system, lactose/cellobiose-type IIA subunit"/>
    <property type="match status" value="1"/>
</dbReference>
<dbReference type="InterPro" id="IPR036542">
    <property type="entry name" value="PTS_IIA_lac/cel_sf"/>
</dbReference>
<evidence type="ECO:0000256" key="1">
    <source>
        <dbReference type="ARBA" id="ARBA00022448"/>
    </source>
</evidence>
<name>A0A318KQK1_9FIRM</name>
<organism evidence="8 9">
    <name type="scientific">Dielma fastidiosa</name>
    <dbReference type="NCBI Taxonomy" id="1034346"/>
    <lineage>
        <taxon>Bacteria</taxon>
        <taxon>Bacillati</taxon>
        <taxon>Bacillota</taxon>
        <taxon>Erysipelotrichia</taxon>
        <taxon>Erysipelotrichales</taxon>
        <taxon>Erysipelotrichaceae</taxon>
        <taxon>Dielma</taxon>
    </lineage>
</organism>
<keyword evidence="4" id="KW-0598">Phosphotransferase system</keyword>
<evidence type="ECO:0000313" key="8">
    <source>
        <dbReference type="EMBL" id="PXX73693.1"/>
    </source>
</evidence>
<accession>A0A318KQK1</accession>
<dbReference type="GO" id="GO:0046872">
    <property type="term" value="F:metal ion binding"/>
    <property type="evidence" value="ECO:0007669"/>
    <property type="project" value="UniProtKB-KW"/>
</dbReference>
<reference evidence="8 9" key="1">
    <citation type="submission" date="2018-05" db="EMBL/GenBank/DDBJ databases">
        <title>Genomic Encyclopedia of Type Strains, Phase IV (KMG-IV): sequencing the most valuable type-strain genomes for metagenomic binning, comparative biology and taxonomic classification.</title>
        <authorList>
            <person name="Goeker M."/>
        </authorList>
    </citation>
    <scope>NUCLEOTIDE SEQUENCE [LARGE SCALE GENOMIC DNA]</scope>
    <source>
        <strain evidence="8 9">JC118</strain>
    </source>
</reference>
<dbReference type="Pfam" id="PF02255">
    <property type="entry name" value="PTS_IIA"/>
    <property type="match status" value="1"/>
</dbReference>
<feature type="active site" description="Tele-phosphohistidine intermediate" evidence="5">
    <location>
        <position position="82"/>
    </location>
</feature>
<dbReference type="PANTHER" id="PTHR34382:SF7">
    <property type="entry name" value="PTS SYSTEM N,N'-DIACETYLCHITOBIOSE-SPECIFIC EIIA COMPONENT"/>
    <property type="match status" value="1"/>
</dbReference>
<dbReference type="InterPro" id="IPR003188">
    <property type="entry name" value="PTS_IIA_lac/cel"/>
</dbReference>
<dbReference type="STRING" id="1034346.GCA_000313565_02226"/>
<feature type="modified residue" description="Phosphohistidine; by HPr" evidence="7">
    <location>
        <position position="82"/>
    </location>
</feature>
<dbReference type="AlphaFoldDB" id="A0A318KQK1"/>
<dbReference type="OrthoDB" id="350602at2"/>
<dbReference type="SUPFAM" id="SSF46973">
    <property type="entry name" value="Enzyme IIa from lactose specific PTS, IIa-lac"/>
    <property type="match status" value="1"/>
</dbReference>
<evidence type="ECO:0000256" key="7">
    <source>
        <dbReference type="PROSITE-ProRule" id="PRU00418"/>
    </source>
</evidence>
<keyword evidence="6" id="KW-0460">Magnesium</keyword>
<protein>
    <submittedName>
        <fullName evidence="8">PTS system cellobiose-specific IIA component</fullName>
    </submittedName>
</protein>
<keyword evidence="2" id="KW-0762">Sugar transport</keyword>
<dbReference type="PROSITE" id="PS51095">
    <property type="entry name" value="PTS_EIIA_TYPE_3"/>
    <property type="match status" value="1"/>
</dbReference>
<dbReference type="EMBL" id="QJKH01000032">
    <property type="protein sequence ID" value="PXX73693.1"/>
    <property type="molecule type" value="Genomic_DNA"/>
</dbReference>
<proteinExistence type="predicted"/>
<sequence>MNEVDLTQKIEQRLLMIVAHAGDANAKVFDAIDEYESGDTERAYAILDEAQKELLIAHRSQYELMNEEAQGEEIVPSILMIHAMDICMNAANSIQYTKRLIALLETKK</sequence>
<evidence type="ECO:0000256" key="5">
    <source>
        <dbReference type="PIRSR" id="PIRSR000699-1"/>
    </source>
</evidence>
<dbReference type="GO" id="GO:0016740">
    <property type="term" value="F:transferase activity"/>
    <property type="evidence" value="ECO:0007669"/>
    <property type="project" value="UniProtKB-KW"/>
</dbReference>
<comment type="caution">
    <text evidence="8">The sequence shown here is derived from an EMBL/GenBank/DDBJ whole genome shotgun (WGS) entry which is preliminary data.</text>
</comment>
<dbReference type="RefSeq" id="WP_022938528.1">
    <property type="nucleotide sequence ID" value="NZ_CABKRQ010000005.1"/>
</dbReference>
<evidence type="ECO:0000256" key="3">
    <source>
        <dbReference type="ARBA" id="ARBA00022679"/>
    </source>
</evidence>